<dbReference type="Proteomes" id="UP001150603">
    <property type="component" value="Unassembled WGS sequence"/>
</dbReference>
<organism evidence="1 2">
    <name type="scientific">Linderina macrospora</name>
    <dbReference type="NCBI Taxonomy" id="4868"/>
    <lineage>
        <taxon>Eukaryota</taxon>
        <taxon>Fungi</taxon>
        <taxon>Fungi incertae sedis</taxon>
        <taxon>Zoopagomycota</taxon>
        <taxon>Kickxellomycotina</taxon>
        <taxon>Kickxellomycetes</taxon>
        <taxon>Kickxellales</taxon>
        <taxon>Kickxellaceae</taxon>
        <taxon>Linderina</taxon>
    </lineage>
</organism>
<name>A0ACC1JFR1_9FUNG</name>
<accession>A0ACC1JFR1</accession>
<proteinExistence type="predicted"/>
<reference evidence="1" key="1">
    <citation type="submission" date="2022-07" db="EMBL/GenBank/DDBJ databases">
        <title>Phylogenomic reconstructions and comparative analyses of Kickxellomycotina fungi.</title>
        <authorList>
            <person name="Reynolds N.K."/>
            <person name="Stajich J.E."/>
            <person name="Barry K."/>
            <person name="Grigoriev I.V."/>
            <person name="Crous P."/>
            <person name="Smith M.E."/>
        </authorList>
    </citation>
    <scope>NUCLEOTIDE SEQUENCE</scope>
    <source>
        <strain evidence="1">NRRL 5244</strain>
    </source>
</reference>
<evidence type="ECO:0000313" key="1">
    <source>
        <dbReference type="EMBL" id="KAJ1950166.1"/>
    </source>
</evidence>
<evidence type="ECO:0000313" key="2">
    <source>
        <dbReference type="Proteomes" id="UP001150603"/>
    </source>
</evidence>
<protein>
    <submittedName>
        <fullName evidence="1">Uncharacterized protein</fullName>
    </submittedName>
</protein>
<keyword evidence="2" id="KW-1185">Reference proteome</keyword>
<dbReference type="EMBL" id="JANBPW010000267">
    <property type="protein sequence ID" value="KAJ1950166.1"/>
    <property type="molecule type" value="Genomic_DNA"/>
</dbReference>
<sequence length="292" mass="31821">MAYTPTMHEGVGPLSPTSEYYGRGYDRYENSTTPMANSDYHGKTSYVDDPMLGAEKTPARRKRRCCGGGYFCCFSKKCCCIFIPILIVILIGLGVTLYFVWPRIPTVEFTNVTVPSQRDGTTSSSGNAVEQLLDNTNVNRQGVVTVPLVIHLNVSNPNFIPWTIHNVTVDGFLKNTTAGGSNFPVGSGGLKTPFSMPKKSEGNDMPIWFNFRLDTNNTDYISAANIVQKACTAGGPNLNFYYKAKIIIKAISWLGIKPTISDSIKFACPISDIEKLGIKVSDLTGLASSLAT</sequence>
<comment type="caution">
    <text evidence="1">The sequence shown here is derived from an EMBL/GenBank/DDBJ whole genome shotgun (WGS) entry which is preliminary data.</text>
</comment>
<gene>
    <name evidence="1" type="ORF">FBU59_000812</name>
</gene>